<evidence type="ECO:0000256" key="1">
    <source>
        <dbReference type="SAM" id="MobiDB-lite"/>
    </source>
</evidence>
<feature type="domain" description="Condensation" evidence="2">
    <location>
        <begin position="5"/>
        <end position="75"/>
    </location>
</feature>
<dbReference type="InterPro" id="IPR001242">
    <property type="entry name" value="Condensation_dom"/>
</dbReference>
<dbReference type="SUPFAM" id="SSF52777">
    <property type="entry name" value="CoA-dependent acyltransferases"/>
    <property type="match status" value="1"/>
</dbReference>
<comment type="caution">
    <text evidence="3">The sequence shown here is derived from an EMBL/GenBank/DDBJ whole genome shotgun (WGS) entry which is preliminary data.</text>
</comment>
<gene>
    <name evidence="3" type="ORF">Daus18300_014198</name>
</gene>
<dbReference type="EMBL" id="JAWRVE010000262">
    <property type="protein sequence ID" value="KAL1846607.1"/>
    <property type="molecule type" value="Genomic_DNA"/>
</dbReference>
<accession>A0ABR3VW56</accession>
<sequence length="196" mass="21825">MSRIPPDTYGRLRQFTRSHRMTMQQVSLAAVSLALQYHAEAVDIVLGVPHLGRRDSRDQDAVGLFLEPLPVRIRYPPPPSSDQPVTFPISDQESSQRASVHALPWHQIFGAAGVTQVESDSATGHMTCSAKRARDPSSGHEVGPRARNRRHNIDSVLRRCLQDNMVVGRVTLKRYVSQTEISVYVVYTNLSISTPS</sequence>
<name>A0ABR3VW56_9PEZI</name>
<feature type="region of interest" description="Disordered" evidence="1">
    <location>
        <begin position="120"/>
        <end position="150"/>
    </location>
</feature>
<evidence type="ECO:0000313" key="4">
    <source>
        <dbReference type="Proteomes" id="UP001583177"/>
    </source>
</evidence>
<reference evidence="3 4" key="1">
    <citation type="journal article" date="2024" name="IMA Fungus">
        <title>IMA Genome - F19 : A genome assembly and annotation guide to empower mycologists, including annotated draft genome sequences of Ceratocystis pirilliformis, Diaporthe australafricana, Fusarium ophioides, Paecilomyces lecythidis, and Sporothrix stenoceras.</title>
        <authorList>
            <person name="Aylward J."/>
            <person name="Wilson A.M."/>
            <person name="Visagie C.M."/>
            <person name="Spraker J."/>
            <person name="Barnes I."/>
            <person name="Buitendag C."/>
            <person name="Ceriani C."/>
            <person name="Del Mar Angel L."/>
            <person name="du Plessis D."/>
            <person name="Fuchs T."/>
            <person name="Gasser K."/>
            <person name="Kramer D."/>
            <person name="Li W."/>
            <person name="Munsamy K."/>
            <person name="Piso A."/>
            <person name="Price J.L."/>
            <person name="Sonnekus B."/>
            <person name="Thomas C."/>
            <person name="van der Nest A."/>
            <person name="van Dijk A."/>
            <person name="van Heerden A."/>
            <person name="van Vuuren N."/>
            <person name="Yilmaz N."/>
            <person name="Duong T.A."/>
            <person name="van der Merwe N.A."/>
            <person name="Wingfield M.J."/>
            <person name="Wingfield B.D."/>
        </authorList>
    </citation>
    <scope>NUCLEOTIDE SEQUENCE [LARGE SCALE GENOMIC DNA]</scope>
    <source>
        <strain evidence="3 4">CMW 18300</strain>
    </source>
</reference>
<evidence type="ECO:0000313" key="3">
    <source>
        <dbReference type="EMBL" id="KAL1846607.1"/>
    </source>
</evidence>
<evidence type="ECO:0000259" key="2">
    <source>
        <dbReference type="Pfam" id="PF00668"/>
    </source>
</evidence>
<organism evidence="3 4">
    <name type="scientific">Diaporthe australafricana</name>
    <dbReference type="NCBI Taxonomy" id="127596"/>
    <lineage>
        <taxon>Eukaryota</taxon>
        <taxon>Fungi</taxon>
        <taxon>Dikarya</taxon>
        <taxon>Ascomycota</taxon>
        <taxon>Pezizomycotina</taxon>
        <taxon>Sordariomycetes</taxon>
        <taxon>Sordariomycetidae</taxon>
        <taxon>Diaporthales</taxon>
        <taxon>Diaporthaceae</taxon>
        <taxon>Diaporthe</taxon>
    </lineage>
</organism>
<feature type="region of interest" description="Disordered" evidence="1">
    <location>
        <begin position="73"/>
        <end position="93"/>
    </location>
</feature>
<dbReference type="Pfam" id="PF00668">
    <property type="entry name" value="Condensation"/>
    <property type="match status" value="1"/>
</dbReference>
<keyword evidence="4" id="KW-1185">Reference proteome</keyword>
<proteinExistence type="predicted"/>
<dbReference type="Proteomes" id="UP001583177">
    <property type="component" value="Unassembled WGS sequence"/>
</dbReference>
<dbReference type="Gene3D" id="3.30.559.30">
    <property type="entry name" value="Nonribosomal peptide synthetase, condensation domain"/>
    <property type="match status" value="1"/>
</dbReference>
<protein>
    <recommendedName>
        <fullName evidence="2">Condensation domain-containing protein</fullName>
    </recommendedName>
</protein>
<feature type="compositionally biased region" description="Basic and acidic residues" evidence="1">
    <location>
        <begin position="132"/>
        <end position="144"/>
    </location>
</feature>